<dbReference type="RefSeq" id="XP_009223291.1">
    <property type="nucleotide sequence ID" value="XM_009225027.1"/>
</dbReference>
<dbReference type="Proteomes" id="UP000006039">
    <property type="component" value="Unassembled WGS sequence"/>
</dbReference>
<evidence type="ECO:0000313" key="3">
    <source>
        <dbReference type="Proteomes" id="UP000006039"/>
    </source>
</evidence>
<proteinExistence type="predicted"/>
<sequence length="129" mass="13863">MPRPPRLRCQGCVCGVAMAVVPRRESRALRSNLKPRATLLRRCLYAGPKHTGLCPRGPAQLSLMPCPARSASCAYGAHTARQEGPADTWRHKHHRQGRALVCGPTNPTTGILAGFCEETPAPQSSTKAA</sequence>
<reference evidence="1" key="2">
    <citation type="submission" date="2010-07" db="EMBL/GenBank/DDBJ databases">
        <authorList>
            <consortium name="The Broad Institute Genome Sequencing Platform"/>
            <consortium name="Broad Institute Genome Sequencing Center for Infectious Disease"/>
            <person name="Ma L.-J."/>
            <person name="Dead R."/>
            <person name="Young S."/>
            <person name="Zeng Q."/>
            <person name="Koehrsen M."/>
            <person name="Alvarado L."/>
            <person name="Berlin A."/>
            <person name="Chapman S.B."/>
            <person name="Chen Z."/>
            <person name="Freedman E."/>
            <person name="Gellesch M."/>
            <person name="Goldberg J."/>
            <person name="Griggs A."/>
            <person name="Gujja S."/>
            <person name="Heilman E.R."/>
            <person name="Heiman D."/>
            <person name="Hepburn T."/>
            <person name="Howarth C."/>
            <person name="Jen D."/>
            <person name="Larson L."/>
            <person name="Mehta T."/>
            <person name="Neiman D."/>
            <person name="Pearson M."/>
            <person name="Roberts A."/>
            <person name="Saif S."/>
            <person name="Shea T."/>
            <person name="Shenoy N."/>
            <person name="Sisk P."/>
            <person name="Stolte C."/>
            <person name="Sykes S."/>
            <person name="Walk T."/>
            <person name="White J."/>
            <person name="Yandava C."/>
            <person name="Haas B."/>
            <person name="Nusbaum C."/>
            <person name="Birren B."/>
        </authorList>
    </citation>
    <scope>NUCLEOTIDE SEQUENCE</scope>
    <source>
        <strain evidence="1">R3-111a-1</strain>
    </source>
</reference>
<evidence type="ECO:0000313" key="2">
    <source>
        <dbReference type="EnsemblFungi" id="EJT77291"/>
    </source>
</evidence>
<dbReference type="EnsemblFungi" id="EJT77291">
    <property type="protein sequence ID" value="EJT77291"/>
    <property type="gene ID" value="GGTG_07203"/>
</dbReference>
<dbReference type="EMBL" id="GL385397">
    <property type="protein sequence ID" value="EJT77291.1"/>
    <property type="molecule type" value="Genomic_DNA"/>
</dbReference>
<reference evidence="1" key="3">
    <citation type="submission" date="2010-09" db="EMBL/GenBank/DDBJ databases">
        <title>Annotation of Gaeumannomyces graminis var. tritici R3-111a-1.</title>
        <authorList>
            <consortium name="The Broad Institute Genome Sequencing Platform"/>
            <person name="Ma L.-J."/>
            <person name="Dead R."/>
            <person name="Young S.K."/>
            <person name="Zeng Q."/>
            <person name="Gargeya S."/>
            <person name="Fitzgerald M."/>
            <person name="Haas B."/>
            <person name="Abouelleil A."/>
            <person name="Alvarado L."/>
            <person name="Arachchi H.M."/>
            <person name="Berlin A."/>
            <person name="Brown A."/>
            <person name="Chapman S.B."/>
            <person name="Chen Z."/>
            <person name="Dunbar C."/>
            <person name="Freedman E."/>
            <person name="Gearin G."/>
            <person name="Gellesch M."/>
            <person name="Goldberg J."/>
            <person name="Griggs A."/>
            <person name="Gujja S."/>
            <person name="Heiman D."/>
            <person name="Howarth C."/>
            <person name="Larson L."/>
            <person name="Lui A."/>
            <person name="MacDonald P.J.P."/>
            <person name="Mehta T."/>
            <person name="Montmayeur A."/>
            <person name="Murphy C."/>
            <person name="Neiman D."/>
            <person name="Pearson M."/>
            <person name="Priest M."/>
            <person name="Roberts A."/>
            <person name="Saif S."/>
            <person name="Shea T."/>
            <person name="Shenoy N."/>
            <person name="Sisk P."/>
            <person name="Stolte C."/>
            <person name="Sykes S."/>
            <person name="Yandava C."/>
            <person name="Wortman J."/>
            <person name="Nusbaum C."/>
            <person name="Birren B."/>
        </authorList>
    </citation>
    <scope>NUCLEOTIDE SEQUENCE</scope>
    <source>
        <strain evidence="1">R3-111a-1</strain>
    </source>
</reference>
<dbReference type="GeneID" id="20347661"/>
<protein>
    <submittedName>
        <fullName evidence="1 2">Uncharacterized protein</fullName>
    </submittedName>
</protein>
<name>J3P107_GAET3</name>
<dbReference type="AlphaFoldDB" id="J3P107"/>
<reference evidence="2" key="4">
    <citation type="journal article" date="2015" name="G3 (Bethesda)">
        <title>Genome sequences of three phytopathogenic species of the Magnaporthaceae family of fungi.</title>
        <authorList>
            <person name="Okagaki L.H."/>
            <person name="Nunes C.C."/>
            <person name="Sailsbery J."/>
            <person name="Clay B."/>
            <person name="Brown D."/>
            <person name="John T."/>
            <person name="Oh Y."/>
            <person name="Young N."/>
            <person name="Fitzgerald M."/>
            <person name="Haas B.J."/>
            <person name="Zeng Q."/>
            <person name="Young S."/>
            <person name="Adiconis X."/>
            <person name="Fan L."/>
            <person name="Levin J.Z."/>
            <person name="Mitchell T.K."/>
            <person name="Okubara P.A."/>
            <person name="Farman M.L."/>
            <person name="Kohn L.M."/>
            <person name="Birren B."/>
            <person name="Ma L.-J."/>
            <person name="Dean R.A."/>
        </authorList>
    </citation>
    <scope>NUCLEOTIDE SEQUENCE</scope>
    <source>
        <strain evidence="2">R3-111a-1</strain>
    </source>
</reference>
<dbReference type="VEuPathDB" id="FungiDB:GGTG_07203"/>
<reference evidence="3" key="1">
    <citation type="submission" date="2010-07" db="EMBL/GenBank/DDBJ databases">
        <title>The genome sequence of Gaeumannomyces graminis var. tritici strain R3-111a-1.</title>
        <authorList>
            <consortium name="The Broad Institute Genome Sequencing Platform"/>
            <person name="Ma L.-J."/>
            <person name="Dead R."/>
            <person name="Young S."/>
            <person name="Zeng Q."/>
            <person name="Koehrsen M."/>
            <person name="Alvarado L."/>
            <person name="Berlin A."/>
            <person name="Chapman S.B."/>
            <person name="Chen Z."/>
            <person name="Freedman E."/>
            <person name="Gellesch M."/>
            <person name="Goldberg J."/>
            <person name="Griggs A."/>
            <person name="Gujja S."/>
            <person name="Heilman E.R."/>
            <person name="Heiman D."/>
            <person name="Hepburn T."/>
            <person name="Howarth C."/>
            <person name="Jen D."/>
            <person name="Larson L."/>
            <person name="Mehta T."/>
            <person name="Neiman D."/>
            <person name="Pearson M."/>
            <person name="Roberts A."/>
            <person name="Saif S."/>
            <person name="Shea T."/>
            <person name="Shenoy N."/>
            <person name="Sisk P."/>
            <person name="Stolte C."/>
            <person name="Sykes S."/>
            <person name="Walk T."/>
            <person name="White J."/>
            <person name="Yandava C."/>
            <person name="Haas B."/>
            <person name="Nusbaum C."/>
            <person name="Birren B."/>
        </authorList>
    </citation>
    <scope>NUCLEOTIDE SEQUENCE [LARGE SCALE GENOMIC DNA]</scope>
    <source>
        <strain evidence="3">R3-111a-1</strain>
    </source>
</reference>
<evidence type="ECO:0000313" key="1">
    <source>
        <dbReference type="EMBL" id="EJT77291.1"/>
    </source>
</evidence>
<gene>
    <name evidence="2" type="primary">20347661</name>
    <name evidence="1" type="ORF">GGTG_07203</name>
</gene>
<accession>J3P107</accession>
<dbReference type="HOGENOM" id="CLU_1948947_0_0_1"/>
<organism evidence="1">
    <name type="scientific">Gaeumannomyces tritici (strain R3-111a-1)</name>
    <name type="common">Wheat and barley take-all root rot fungus</name>
    <name type="synonym">Gaeumannomyces graminis var. tritici</name>
    <dbReference type="NCBI Taxonomy" id="644352"/>
    <lineage>
        <taxon>Eukaryota</taxon>
        <taxon>Fungi</taxon>
        <taxon>Dikarya</taxon>
        <taxon>Ascomycota</taxon>
        <taxon>Pezizomycotina</taxon>
        <taxon>Sordariomycetes</taxon>
        <taxon>Sordariomycetidae</taxon>
        <taxon>Magnaporthales</taxon>
        <taxon>Magnaporthaceae</taxon>
        <taxon>Gaeumannomyces</taxon>
    </lineage>
</organism>
<keyword evidence="3" id="KW-1185">Reference proteome</keyword>
<reference evidence="2" key="5">
    <citation type="submission" date="2018-04" db="UniProtKB">
        <authorList>
            <consortium name="EnsemblFungi"/>
        </authorList>
    </citation>
    <scope>IDENTIFICATION</scope>
    <source>
        <strain evidence="2">R3-111a-1</strain>
    </source>
</reference>